<comment type="caution">
    <text evidence="1">The sequence shown here is derived from an EMBL/GenBank/DDBJ whole genome shotgun (WGS) entry which is preliminary data.</text>
</comment>
<sequence length="60" mass="6981">MAFQLILVTLSYQKAENALTSFSGQSQRIFFSLKTTLLKQLVFSQVQNHSYLCRLIHLKF</sequence>
<gene>
    <name evidence="1" type="ORF">DDZ16_08390</name>
</gene>
<dbReference type="EMBL" id="QEWP01000005">
    <property type="protein sequence ID" value="PWD99898.1"/>
    <property type="molecule type" value="Genomic_DNA"/>
</dbReference>
<reference evidence="1 2" key="1">
    <citation type="submission" date="2018-05" db="EMBL/GenBank/DDBJ databases">
        <title>Marinilabilia rubrum sp. nov., isolated from saltern sediment.</title>
        <authorList>
            <person name="Zhang R."/>
        </authorList>
    </citation>
    <scope>NUCLEOTIDE SEQUENCE [LARGE SCALE GENOMIC DNA]</scope>
    <source>
        <strain evidence="1 2">WTE16</strain>
    </source>
</reference>
<evidence type="ECO:0000313" key="2">
    <source>
        <dbReference type="Proteomes" id="UP000244956"/>
    </source>
</evidence>
<organism evidence="1 2">
    <name type="scientific">Marinilabilia rubra</name>
    <dbReference type="NCBI Taxonomy" id="2162893"/>
    <lineage>
        <taxon>Bacteria</taxon>
        <taxon>Pseudomonadati</taxon>
        <taxon>Bacteroidota</taxon>
        <taxon>Bacteroidia</taxon>
        <taxon>Marinilabiliales</taxon>
        <taxon>Marinilabiliaceae</taxon>
        <taxon>Marinilabilia</taxon>
    </lineage>
</organism>
<protein>
    <submittedName>
        <fullName evidence="1">Uncharacterized protein</fullName>
    </submittedName>
</protein>
<proteinExistence type="predicted"/>
<evidence type="ECO:0000313" key="1">
    <source>
        <dbReference type="EMBL" id="PWD99898.1"/>
    </source>
</evidence>
<keyword evidence="2" id="KW-1185">Reference proteome</keyword>
<dbReference type="Proteomes" id="UP000244956">
    <property type="component" value="Unassembled WGS sequence"/>
</dbReference>
<name>A0A2U2BA06_9BACT</name>
<dbReference type="AlphaFoldDB" id="A0A2U2BA06"/>
<accession>A0A2U2BA06</accession>